<dbReference type="EMBL" id="OMOJ01000005">
    <property type="protein sequence ID" value="SPF80937.1"/>
    <property type="molecule type" value="Genomic_DNA"/>
</dbReference>
<dbReference type="RefSeq" id="WP_108886780.1">
    <property type="nucleotide sequence ID" value="NZ_OMOJ01000005.1"/>
</dbReference>
<dbReference type="PROSITE" id="PS50995">
    <property type="entry name" value="HTH_MARR_2"/>
    <property type="match status" value="1"/>
</dbReference>
<dbReference type="GO" id="GO:0003700">
    <property type="term" value="F:DNA-binding transcription factor activity"/>
    <property type="evidence" value="ECO:0007669"/>
    <property type="project" value="InterPro"/>
</dbReference>
<dbReference type="SUPFAM" id="SSF46785">
    <property type="entry name" value="Winged helix' DNA-binding domain"/>
    <property type="match status" value="1"/>
</dbReference>
<keyword evidence="3" id="KW-0804">Transcription</keyword>
<reference evidence="6" key="1">
    <citation type="submission" date="2018-03" db="EMBL/GenBank/DDBJ databases">
        <authorList>
            <person name="Rodrigo-Torres L."/>
            <person name="Arahal R. D."/>
            <person name="Lucena T."/>
        </authorList>
    </citation>
    <scope>NUCLEOTIDE SEQUENCE [LARGE SCALE GENOMIC DNA]</scope>
    <source>
        <strain evidence="6">CECT 8871</strain>
    </source>
</reference>
<proteinExistence type="predicted"/>
<accession>A0A2R8AY79</accession>
<keyword evidence="1" id="KW-0805">Transcription regulation</keyword>
<name>A0A2R8AY79_9RHOB</name>
<evidence type="ECO:0000256" key="3">
    <source>
        <dbReference type="ARBA" id="ARBA00023163"/>
    </source>
</evidence>
<evidence type="ECO:0000313" key="5">
    <source>
        <dbReference type="EMBL" id="SPF80937.1"/>
    </source>
</evidence>
<protein>
    <recommendedName>
        <fullName evidence="4">HTH marR-type domain-containing protein</fullName>
    </recommendedName>
</protein>
<feature type="domain" description="HTH marR-type" evidence="4">
    <location>
        <begin position="23"/>
        <end position="156"/>
    </location>
</feature>
<dbReference type="SMART" id="SM00347">
    <property type="entry name" value="HTH_MARR"/>
    <property type="match status" value="1"/>
</dbReference>
<keyword evidence="2" id="KW-0238">DNA-binding</keyword>
<dbReference type="OrthoDB" id="8906692at2"/>
<dbReference type="GO" id="GO:0003677">
    <property type="term" value="F:DNA binding"/>
    <property type="evidence" value="ECO:0007669"/>
    <property type="project" value="UniProtKB-KW"/>
</dbReference>
<dbReference type="Proteomes" id="UP000244904">
    <property type="component" value="Unassembled WGS sequence"/>
</dbReference>
<organism evidence="5 6">
    <name type="scientific">Pseudoprimorskyibacter insulae</name>
    <dbReference type="NCBI Taxonomy" id="1695997"/>
    <lineage>
        <taxon>Bacteria</taxon>
        <taxon>Pseudomonadati</taxon>
        <taxon>Pseudomonadota</taxon>
        <taxon>Alphaproteobacteria</taxon>
        <taxon>Rhodobacterales</taxon>
        <taxon>Paracoccaceae</taxon>
        <taxon>Pseudoprimorskyibacter</taxon>
    </lineage>
</organism>
<dbReference type="InterPro" id="IPR036388">
    <property type="entry name" value="WH-like_DNA-bd_sf"/>
</dbReference>
<dbReference type="InterPro" id="IPR036390">
    <property type="entry name" value="WH_DNA-bd_sf"/>
</dbReference>
<gene>
    <name evidence="5" type="ORF">PRI8871_02750</name>
</gene>
<evidence type="ECO:0000256" key="1">
    <source>
        <dbReference type="ARBA" id="ARBA00023015"/>
    </source>
</evidence>
<dbReference type="Gene3D" id="1.10.10.10">
    <property type="entry name" value="Winged helix-like DNA-binding domain superfamily/Winged helix DNA-binding domain"/>
    <property type="match status" value="1"/>
</dbReference>
<sequence>MPQSTRLSSPVKTRDGVTILDIDNYAPFLLNAVSSAWQRKTAAIYRDRFGLGIVEWRIIAMLNIEPGITANRICAVIRLDKAAASRTLKVLDNGGYLRFEADEADARKKRWWLSEKGLTTHDTLLDIALECEAAMIGDIEPAEYETFLKVMRAMLGNLSE</sequence>
<dbReference type="InterPro" id="IPR000835">
    <property type="entry name" value="HTH_MarR-typ"/>
</dbReference>
<keyword evidence="6" id="KW-1185">Reference proteome</keyword>
<dbReference type="Pfam" id="PF12802">
    <property type="entry name" value="MarR_2"/>
    <property type="match status" value="1"/>
</dbReference>
<dbReference type="PANTHER" id="PTHR42756">
    <property type="entry name" value="TRANSCRIPTIONAL REGULATOR, MARR"/>
    <property type="match status" value="1"/>
</dbReference>
<evidence type="ECO:0000259" key="4">
    <source>
        <dbReference type="PROSITE" id="PS50995"/>
    </source>
</evidence>
<evidence type="ECO:0000256" key="2">
    <source>
        <dbReference type="ARBA" id="ARBA00023125"/>
    </source>
</evidence>
<dbReference type="AlphaFoldDB" id="A0A2R8AY79"/>
<evidence type="ECO:0000313" key="6">
    <source>
        <dbReference type="Proteomes" id="UP000244904"/>
    </source>
</evidence>
<dbReference type="PANTHER" id="PTHR42756:SF1">
    <property type="entry name" value="TRANSCRIPTIONAL REPRESSOR OF EMRAB OPERON"/>
    <property type="match status" value="1"/>
</dbReference>